<dbReference type="CDD" id="cd12215">
    <property type="entry name" value="ChiC_BD"/>
    <property type="match status" value="2"/>
</dbReference>
<dbReference type="InterPro" id="IPR036573">
    <property type="entry name" value="CBM_sf_5/12"/>
</dbReference>
<evidence type="ECO:0000256" key="2">
    <source>
        <dbReference type="SAM" id="Phobius"/>
    </source>
</evidence>
<dbReference type="PANTHER" id="PTHR42976:SF1">
    <property type="entry name" value="GH18 DOMAIN-CONTAINING PROTEIN-RELATED"/>
    <property type="match status" value="1"/>
</dbReference>
<organism evidence="4 5">
    <name type="scientific">Blastococcus carthaginiensis</name>
    <dbReference type="NCBI Taxonomy" id="3050034"/>
    <lineage>
        <taxon>Bacteria</taxon>
        <taxon>Bacillati</taxon>
        <taxon>Actinomycetota</taxon>
        <taxon>Actinomycetes</taxon>
        <taxon>Geodermatophilales</taxon>
        <taxon>Geodermatophilaceae</taxon>
        <taxon>Blastococcus</taxon>
    </lineage>
</organism>
<keyword evidence="2" id="KW-0812">Transmembrane</keyword>
<dbReference type="EMBL" id="JASNFN010000001">
    <property type="protein sequence ID" value="MDP5181179.1"/>
    <property type="molecule type" value="Genomic_DNA"/>
</dbReference>
<keyword evidence="2" id="KW-0472">Membrane</keyword>
<dbReference type="Gene3D" id="2.10.10.20">
    <property type="entry name" value="Carbohydrate-binding module superfamily 5/12"/>
    <property type="match status" value="2"/>
</dbReference>
<protein>
    <submittedName>
        <fullName evidence="4">Chitinase</fullName>
    </submittedName>
</protein>
<evidence type="ECO:0000313" key="4">
    <source>
        <dbReference type="EMBL" id="MDP5181179.1"/>
    </source>
</evidence>
<feature type="domain" description="Chitin-binding type-3" evidence="3">
    <location>
        <begin position="429"/>
        <end position="477"/>
    </location>
</feature>
<accession>A0ABT9I7J9</accession>
<dbReference type="InterPro" id="IPR052750">
    <property type="entry name" value="GH18_Chitinase"/>
</dbReference>
<feature type="transmembrane region" description="Helical" evidence="2">
    <location>
        <begin position="57"/>
        <end position="75"/>
    </location>
</feature>
<dbReference type="SUPFAM" id="SSF51055">
    <property type="entry name" value="Carbohydrate binding domain"/>
    <property type="match status" value="2"/>
</dbReference>
<dbReference type="Proteomes" id="UP001233673">
    <property type="component" value="Unassembled WGS sequence"/>
</dbReference>
<evidence type="ECO:0000313" key="5">
    <source>
        <dbReference type="Proteomes" id="UP001233673"/>
    </source>
</evidence>
<keyword evidence="2" id="KW-1133">Transmembrane helix</keyword>
<dbReference type="SMART" id="SM00495">
    <property type="entry name" value="ChtBD3"/>
    <property type="match status" value="2"/>
</dbReference>
<gene>
    <name evidence="4" type="ORF">QOZ88_00865</name>
</gene>
<comment type="caution">
    <text evidence="4">The sequence shown here is derived from an EMBL/GenBank/DDBJ whole genome shotgun (WGS) entry which is preliminary data.</text>
</comment>
<evidence type="ECO:0000259" key="3">
    <source>
        <dbReference type="SMART" id="SM00495"/>
    </source>
</evidence>
<dbReference type="CDD" id="cd06543">
    <property type="entry name" value="GH18_PF-ChiA-like"/>
    <property type="match status" value="1"/>
</dbReference>
<dbReference type="InterPro" id="IPR003610">
    <property type="entry name" value="CBM5/12"/>
</dbReference>
<dbReference type="Gene3D" id="3.20.20.80">
    <property type="entry name" value="Glycosidases"/>
    <property type="match status" value="1"/>
</dbReference>
<name>A0ABT9I7J9_9ACTN</name>
<sequence>MVTVRGRSQGRLCEIEPPTRSPGRYCFDESEGSMGASGAAPRDEEQPVARRLSWTRVGLLLLVVAAVAGGAFVSVTEAADRTETTTLSWSVPYVDVTLTPTFQFQDPSANPARTVALAFVVADPEDGCAPSWGGYYSLEEAGTDLELDRRIDQLRSAGGDVMVSFGGLVNDELAITCTDTGDLTDAYRDVVERYDLSAVDLDVEGTAVADLAAAGRRAAALADLQRERAADGSPLAVWLTVPVAPTGMTAEGVDLVRATLAGGVELMGVNVMTMDYGGAKPAEQSMIEATEQALRAAAEQVRALYEEIGTTLRDRQVWSRIGATPMIGQNDVEGEVFTLDDAAALSSFARATGLGRVSLWSLNRDAGCGASFADVAVHSNTCSGVDQEALAFVDEFAGLGGDGPAVRISDTVEDAGRQPVVDDPATSPYPIWRAEAQYPAGYKVVWHGNVYQARWYAMGVDPSLPAAAGVPSPWALLGVVETSESAPEPVPTVTDVTEVWNPDALYQRGARVFLDGLPYEARWANRGAAPGTLFPIGPEEAWEPLFDLPGQPAGS</sequence>
<dbReference type="InterPro" id="IPR017853">
    <property type="entry name" value="GH"/>
</dbReference>
<dbReference type="PANTHER" id="PTHR42976">
    <property type="entry name" value="BIFUNCTIONAL CHITINASE/LYSOZYME-RELATED"/>
    <property type="match status" value="1"/>
</dbReference>
<keyword evidence="5" id="KW-1185">Reference proteome</keyword>
<keyword evidence="1" id="KW-0378">Hydrolase</keyword>
<feature type="domain" description="Chitin-binding type-3" evidence="3">
    <location>
        <begin position="497"/>
        <end position="545"/>
    </location>
</feature>
<reference evidence="5" key="1">
    <citation type="submission" date="2023-05" db="EMBL/GenBank/DDBJ databases">
        <title>Draft genome of Pseudofrankia sp. BMG5.37.</title>
        <authorList>
            <person name="Gtari M."/>
            <person name="Ghodhbane F."/>
            <person name="Sbissi I."/>
        </authorList>
    </citation>
    <scope>NUCLEOTIDE SEQUENCE [LARGE SCALE GENOMIC DNA]</scope>
    <source>
        <strain evidence="5">BMG 814</strain>
    </source>
</reference>
<evidence type="ECO:0000256" key="1">
    <source>
        <dbReference type="ARBA" id="ARBA00022801"/>
    </source>
</evidence>
<proteinExistence type="predicted"/>
<dbReference type="SUPFAM" id="SSF51445">
    <property type="entry name" value="(Trans)glycosidases"/>
    <property type="match status" value="1"/>
</dbReference>